<dbReference type="Proteomes" id="UP001181622">
    <property type="component" value="Unassembled WGS sequence"/>
</dbReference>
<proteinExistence type="predicted"/>
<protein>
    <recommendedName>
        <fullName evidence="5">Lectin-like protein BA14k</fullName>
    </recommendedName>
</protein>
<evidence type="ECO:0008006" key="5">
    <source>
        <dbReference type="Google" id="ProtNLM"/>
    </source>
</evidence>
<sequence length="91" mass="9741">MSITVSRARKAIIALVAAASIGAVAAPASAEAKGWKHHHHYGYGAAAIGGGLLLGAIIASNRAYAADCWIEKRKFYDAYGYPYFRKIRVCD</sequence>
<keyword evidence="2" id="KW-0732">Signal</keyword>
<feature type="transmembrane region" description="Helical" evidence="1">
    <location>
        <begin position="40"/>
        <end position="64"/>
    </location>
</feature>
<evidence type="ECO:0000256" key="2">
    <source>
        <dbReference type="SAM" id="SignalP"/>
    </source>
</evidence>
<keyword evidence="1" id="KW-0472">Membrane</keyword>
<evidence type="ECO:0000313" key="4">
    <source>
        <dbReference type="Proteomes" id="UP001181622"/>
    </source>
</evidence>
<dbReference type="EMBL" id="JADBEO010000001">
    <property type="protein sequence ID" value="MDR4305019.1"/>
    <property type="molecule type" value="Genomic_DNA"/>
</dbReference>
<organism evidence="3 4">
    <name type="scientific">Chelatococcus sambhunathii</name>
    <dbReference type="NCBI Taxonomy" id="363953"/>
    <lineage>
        <taxon>Bacteria</taxon>
        <taxon>Pseudomonadati</taxon>
        <taxon>Pseudomonadota</taxon>
        <taxon>Alphaproteobacteria</taxon>
        <taxon>Hyphomicrobiales</taxon>
        <taxon>Chelatococcaceae</taxon>
        <taxon>Chelatococcus</taxon>
    </lineage>
</organism>
<gene>
    <name evidence="3" type="ORF">IHQ68_00050</name>
</gene>
<evidence type="ECO:0000313" key="3">
    <source>
        <dbReference type="EMBL" id="MDR4305019.1"/>
    </source>
</evidence>
<comment type="caution">
    <text evidence="3">The sequence shown here is derived from an EMBL/GenBank/DDBJ whole genome shotgun (WGS) entry which is preliminary data.</text>
</comment>
<feature type="signal peptide" evidence="2">
    <location>
        <begin position="1"/>
        <end position="25"/>
    </location>
</feature>
<reference evidence="3" key="1">
    <citation type="submission" date="2020-10" db="EMBL/GenBank/DDBJ databases">
        <authorList>
            <person name="Abbas A."/>
            <person name="Razzaq R."/>
            <person name="Waqas M."/>
            <person name="Abbas N."/>
            <person name="Nielsen T.K."/>
            <person name="Hansen L.H."/>
            <person name="Hussain S."/>
            <person name="Shahid M."/>
        </authorList>
    </citation>
    <scope>NUCLEOTIDE SEQUENCE</scope>
    <source>
        <strain evidence="3">S14</strain>
    </source>
</reference>
<keyword evidence="1" id="KW-1133">Transmembrane helix</keyword>
<feature type="chain" id="PRO_5045370861" description="Lectin-like protein BA14k" evidence="2">
    <location>
        <begin position="26"/>
        <end position="91"/>
    </location>
</feature>
<evidence type="ECO:0000256" key="1">
    <source>
        <dbReference type="SAM" id="Phobius"/>
    </source>
</evidence>
<accession>A0ABU1DA62</accession>
<keyword evidence="4" id="KW-1185">Reference proteome</keyword>
<name>A0ABU1DA62_9HYPH</name>
<keyword evidence="1" id="KW-0812">Transmembrane</keyword>
<dbReference type="RefSeq" id="WP_309388072.1">
    <property type="nucleotide sequence ID" value="NZ_JADBEO010000001.1"/>
</dbReference>